<evidence type="ECO:0000256" key="4">
    <source>
        <dbReference type="ARBA" id="ARBA00020295"/>
    </source>
</evidence>
<evidence type="ECO:0000313" key="11">
    <source>
        <dbReference type="Proteomes" id="UP000305675"/>
    </source>
</evidence>
<dbReference type="EC" id="2.4.1.25" evidence="3"/>
<keyword evidence="5" id="KW-0328">Glycosyltransferase</keyword>
<evidence type="ECO:0000256" key="2">
    <source>
        <dbReference type="ARBA" id="ARBA00005684"/>
    </source>
</evidence>
<dbReference type="EMBL" id="SWCJ01000001">
    <property type="protein sequence ID" value="TKB58562.1"/>
    <property type="molecule type" value="Genomic_DNA"/>
</dbReference>
<evidence type="ECO:0000256" key="9">
    <source>
        <dbReference type="ARBA" id="ARBA00031501"/>
    </source>
</evidence>
<accession>A0A4U1BTP4</accession>
<proteinExistence type="inferred from homology"/>
<dbReference type="Pfam" id="PF02446">
    <property type="entry name" value="Glyco_hydro_77"/>
    <property type="match status" value="2"/>
</dbReference>
<dbReference type="GO" id="GO:0005975">
    <property type="term" value="P:carbohydrate metabolic process"/>
    <property type="evidence" value="ECO:0007669"/>
    <property type="project" value="InterPro"/>
</dbReference>
<dbReference type="Gene3D" id="3.20.20.80">
    <property type="entry name" value="Glycosidases"/>
    <property type="match status" value="1"/>
</dbReference>
<evidence type="ECO:0000256" key="6">
    <source>
        <dbReference type="ARBA" id="ARBA00022679"/>
    </source>
</evidence>
<evidence type="ECO:0000313" key="10">
    <source>
        <dbReference type="EMBL" id="TKB58562.1"/>
    </source>
</evidence>
<dbReference type="PANTHER" id="PTHR32438:SF5">
    <property type="entry name" value="4-ALPHA-GLUCANOTRANSFERASE DPE1, CHLOROPLASTIC_AMYLOPLASTIC"/>
    <property type="match status" value="1"/>
</dbReference>
<dbReference type="GO" id="GO:0004134">
    <property type="term" value="F:4-alpha-glucanotransferase activity"/>
    <property type="evidence" value="ECO:0007669"/>
    <property type="project" value="UniProtKB-EC"/>
</dbReference>
<dbReference type="Proteomes" id="UP000305675">
    <property type="component" value="Unassembled WGS sequence"/>
</dbReference>
<name>A0A4U1BTP4_9GAMM</name>
<dbReference type="SUPFAM" id="SSF51445">
    <property type="entry name" value="(Trans)glycosidases"/>
    <property type="match status" value="1"/>
</dbReference>
<dbReference type="RefSeq" id="WP_136861710.1">
    <property type="nucleotide sequence ID" value="NZ_SWCJ01000001.1"/>
</dbReference>
<dbReference type="AlphaFoldDB" id="A0A4U1BTP4"/>
<protein>
    <recommendedName>
        <fullName evidence="4">4-alpha-glucanotransferase</fullName>
        <ecNumber evidence="3">2.4.1.25</ecNumber>
    </recommendedName>
    <alternativeName>
        <fullName evidence="8">Amylomaltase</fullName>
    </alternativeName>
    <alternativeName>
        <fullName evidence="9">Disproportionating enzyme</fullName>
    </alternativeName>
</protein>
<organism evidence="10 11">
    <name type="scientific">Ferrimonas aestuarii</name>
    <dbReference type="NCBI Taxonomy" id="2569539"/>
    <lineage>
        <taxon>Bacteria</taxon>
        <taxon>Pseudomonadati</taxon>
        <taxon>Pseudomonadota</taxon>
        <taxon>Gammaproteobacteria</taxon>
        <taxon>Alteromonadales</taxon>
        <taxon>Ferrimonadaceae</taxon>
        <taxon>Ferrimonas</taxon>
    </lineage>
</organism>
<keyword evidence="7" id="KW-0119">Carbohydrate metabolism</keyword>
<evidence type="ECO:0000256" key="3">
    <source>
        <dbReference type="ARBA" id="ARBA00012560"/>
    </source>
</evidence>
<evidence type="ECO:0000256" key="7">
    <source>
        <dbReference type="ARBA" id="ARBA00023277"/>
    </source>
</evidence>
<evidence type="ECO:0000256" key="8">
    <source>
        <dbReference type="ARBA" id="ARBA00031423"/>
    </source>
</evidence>
<reference evidence="10 11" key="1">
    <citation type="submission" date="2019-04" db="EMBL/GenBank/DDBJ databases">
        <authorList>
            <person name="Hwang J.C."/>
        </authorList>
    </citation>
    <scope>NUCLEOTIDE SEQUENCE [LARGE SCALE GENOMIC DNA]</scope>
    <source>
        <strain evidence="10 11">IMCC35002</strain>
    </source>
</reference>
<evidence type="ECO:0000256" key="5">
    <source>
        <dbReference type="ARBA" id="ARBA00022676"/>
    </source>
</evidence>
<dbReference type="PANTHER" id="PTHR32438">
    <property type="entry name" value="4-ALPHA-GLUCANOTRANSFERASE DPE1, CHLOROPLASTIC/AMYLOPLASTIC"/>
    <property type="match status" value="1"/>
</dbReference>
<comment type="similarity">
    <text evidence="2">Belongs to the disproportionating enzyme family.</text>
</comment>
<dbReference type="OrthoDB" id="9763489at2"/>
<keyword evidence="6" id="KW-0808">Transferase</keyword>
<comment type="catalytic activity">
    <reaction evidence="1">
        <text>Transfers a segment of a (1-&gt;4)-alpha-D-glucan to a new position in an acceptor, which may be glucose or a (1-&gt;4)-alpha-D-glucan.</text>
        <dbReference type="EC" id="2.4.1.25"/>
    </reaction>
</comment>
<keyword evidence="11" id="KW-1185">Reference proteome</keyword>
<dbReference type="InterPro" id="IPR017853">
    <property type="entry name" value="GH"/>
</dbReference>
<evidence type="ECO:0000256" key="1">
    <source>
        <dbReference type="ARBA" id="ARBA00000439"/>
    </source>
</evidence>
<sequence>MLEEKRFYLLGVGNEYHDWQGNRQPFSFETRSRLAEQIAPLANEADALKKQVEQLDVTPWQQLAPRFQLTELAQPHLIVHQQANSETAIVVSYGDSTVTLSTNPEQIIGDYHHQQIQYVRYRVPLPRALLPNKPSELTLALHSGNQRTQVNLLLLPQPQNSPRAWGVNLHLYRLKSNEQWGIGDFGDLNRVIQWLAPKGAGFISLNPLCTPDRNIADNVSPYCASDRRSIHPLYLDISQFPEFDWIETELDQLPWQSQKQQLKQGQWLDYLDVAKLKYAAFDLLHQEFLKRTRGSGDLRDTEFERFCHQHRGKLKAYCQQEHRWLWQQLHLEVNPELPLFLQFEAQRQLLQSQQLCQTLGMTIGLIGDLPIGVPHTSAEVSQNASQFCTGAELGAPADELAPQGQNWGLAPLNPQQLQHQHYAPVRQLLEHHLCLYGGLRIDHIIGYRRQWWSLTQGDHRGFVYFPLEPLMQLTRYHGHQHNAVVIGENLGIVPPEVNQQLSHNGLQGCGLLYFSKDNHGNWHSPENHQRDQLWMTTNHDVPPLAQWFESKDILQRAQLGLPQDTDALLAQRRKDRTALLRWIQETLSQSTHCDSTHWNRHLAFDCLKAAAHSHAKLFALQLDDLMLCEDPINIPGTWQQYPNWCRRFDASLEQLQADVAINECLDQIHHIRQQRAPKP</sequence>
<dbReference type="InterPro" id="IPR003385">
    <property type="entry name" value="Glyco_hydro_77"/>
</dbReference>
<comment type="caution">
    <text evidence="10">The sequence shown here is derived from an EMBL/GenBank/DDBJ whole genome shotgun (WGS) entry which is preliminary data.</text>
</comment>
<gene>
    <name evidence="10" type="ORF">FCL42_02105</name>
</gene>